<name>A0AA88E7K0_FICCA</name>
<dbReference type="AlphaFoldDB" id="A0AA88E7K0"/>
<keyword evidence="2" id="KW-1185">Reference proteome</keyword>
<protein>
    <submittedName>
        <fullName evidence="1">Uncharacterized protein</fullName>
    </submittedName>
</protein>
<sequence length="66" mass="7036">MESLAAPPVQVRGLLQGVPGALLGVLDSYELSAHEADSFPVAVLAIVVVEWLQHLQDPALTDFDLL</sequence>
<organism evidence="1 2">
    <name type="scientific">Ficus carica</name>
    <name type="common">Common fig</name>
    <dbReference type="NCBI Taxonomy" id="3494"/>
    <lineage>
        <taxon>Eukaryota</taxon>
        <taxon>Viridiplantae</taxon>
        <taxon>Streptophyta</taxon>
        <taxon>Embryophyta</taxon>
        <taxon>Tracheophyta</taxon>
        <taxon>Spermatophyta</taxon>
        <taxon>Magnoliopsida</taxon>
        <taxon>eudicotyledons</taxon>
        <taxon>Gunneridae</taxon>
        <taxon>Pentapetalae</taxon>
        <taxon>rosids</taxon>
        <taxon>fabids</taxon>
        <taxon>Rosales</taxon>
        <taxon>Moraceae</taxon>
        <taxon>Ficeae</taxon>
        <taxon>Ficus</taxon>
    </lineage>
</organism>
<gene>
    <name evidence="1" type="ORF">TIFTF001_036412</name>
</gene>
<dbReference type="EMBL" id="BTGU01000437">
    <property type="protein sequence ID" value="GMN67351.1"/>
    <property type="molecule type" value="Genomic_DNA"/>
</dbReference>
<evidence type="ECO:0000313" key="1">
    <source>
        <dbReference type="EMBL" id="GMN67351.1"/>
    </source>
</evidence>
<accession>A0AA88E7K0</accession>
<evidence type="ECO:0000313" key="2">
    <source>
        <dbReference type="Proteomes" id="UP001187192"/>
    </source>
</evidence>
<dbReference type="Proteomes" id="UP001187192">
    <property type="component" value="Unassembled WGS sequence"/>
</dbReference>
<comment type="caution">
    <text evidence="1">The sequence shown here is derived from an EMBL/GenBank/DDBJ whole genome shotgun (WGS) entry which is preliminary data.</text>
</comment>
<reference evidence="1" key="1">
    <citation type="submission" date="2023-07" db="EMBL/GenBank/DDBJ databases">
        <title>draft genome sequence of fig (Ficus carica).</title>
        <authorList>
            <person name="Takahashi T."/>
            <person name="Nishimura K."/>
        </authorList>
    </citation>
    <scope>NUCLEOTIDE SEQUENCE</scope>
</reference>
<proteinExistence type="predicted"/>